<dbReference type="OrthoDB" id="3267074at2759"/>
<gene>
    <name evidence="1" type="ORF">O181_008971</name>
</gene>
<evidence type="ECO:0008006" key="3">
    <source>
        <dbReference type="Google" id="ProtNLM"/>
    </source>
</evidence>
<reference evidence="1" key="1">
    <citation type="submission" date="2021-03" db="EMBL/GenBank/DDBJ databases">
        <title>Draft genome sequence of rust myrtle Austropuccinia psidii MF-1, a brazilian biotype.</title>
        <authorList>
            <person name="Quecine M.C."/>
            <person name="Pachon D.M.R."/>
            <person name="Bonatelli M.L."/>
            <person name="Correr F.H."/>
            <person name="Franceschini L.M."/>
            <person name="Leite T.F."/>
            <person name="Margarido G.R.A."/>
            <person name="Almeida C.A."/>
            <person name="Ferrarezi J.A."/>
            <person name="Labate C.A."/>
        </authorList>
    </citation>
    <scope>NUCLEOTIDE SEQUENCE</scope>
    <source>
        <strain evidence="1">MF-1</strain>
    </source>
</reference>
<dbReference type="EMBL" id="AVOT02002128">
    <property type="protein sequence ID" value="MBW0469256.1"/>
    <property type="molecule type" value="Genomic_DNA"/>
</dbReference>
<keyword evidence="2" id="KW-1185">Reference proteome</keyword>
<sequence>MAEKSLNKGWESLEDSFQHSHQWRERHSTIFDPNKTTAMVFTKKKVDRPLVQLGDQMLPLAKKELTQDHIAANGHPEAVALFLANQAALMGAALPKEILGAQNLQLKLYTTLQRWAEHFPVCLYRCPGHQHNISRLTNNPLTPEEATQIGFKALPKLIIKALDLLEKGPAATIHQLQTGHVPLNNYLHRIKRTNPPLCQHCNKQETPIHYLVKFPNFKNQQKQFIKEVTRNQLKLNPKSLKSILDSPLSYPLLAQYITETKKFQ</sequence>
<comment type="caution">
    <text evidence="1">The sequence shown here is derived from an EMBL/GenBank/DDBJ whole genome shotgun (WGS) entry which is preliminary data.</text>
</comment>
<protein>
    <recommendedName>
        <fullName evidence="3">RNase H type-1 domain-containing protein</fullName>
    </recommendedName>
</protein>
<accession>A0A9Q3GJ14</accession>
<dbReference type="AlphaFoldDB" id="A0A9Q3GJ14"/>
<evidence type="ECO:0000313" key="2">
    <source>
        <dbReference type="Proteomes" id="UP000765509"/>
    </source>
</evidence>
<name>A0A9Q3GJ14_9BASI</name>
<evidence type="ECO:0000313" key="1">
    <source>
        <dbReference type="EMBL" id="MBW0469256.1"/>
    </source>
</evidence>
<organism evidence="1 2">
    <name type="scientific">Austropuccinia psidii MF-1</name>
    <dbReference type="NCBI Taxonomy" id="1389203"/>
    <lineage>
        <taxon>Eukaryota</taxon>
        <taxon>Fungi</taxon>
        <taxon>Dikarya</taxon>
        <taxon>Basidiomycota</taxon>
        <taxon>Pucciniomycotina</taxon>
        <taxon>Pucciniomycetes</taxon>
        <taxon>Pucciniales</taxon>
        <taxon>Sphaerophragmiaceae</taxon>
        <taxon>Austropuccinia</taxon>
    </lineage>
</organism>
<proteinExistence type="predicted"/>
<dbReference type="Proteomes" id="UP000765509">
    <property type="component" value="Unassembled WGS sequence"/>
</dbReference>